<evidence type="ECO:0000256" key="1">
    <source>
        <dbReference type="SAM" id="Phobius"/>
    </source>
</evidence>
<evidence type="ECO:0000313" key="3">
    <source>
        <dbReference type="Proteomes" id="UP000051952"/>
    </source>
</evidence>
<keyword evidence="1" id="KW-0472">Membrane</keyword>
<feature type="transmembrane region" description="Helical" evidence="1">
    <location>
        <begin position="157"/>
        <end position="178"/>
    </location>
</feature>
<proteinExistence type="predicted"/>
<dbReference type="OrthoDB" id="201504at2759"/>
<keyword evidence="1" id="KW-1133">Transmembrane helix</keyword>
<dbReference type="InterPro" id="IPR010721">
    <property type="entry name" value="UstE-like"/>
</dbReference>
<feature type="transmembrane region" description="Helical" evidence="1">
    <location>
        <begin position="190"/>
        <end position="208"/>
    </location>
</feature>
<evidence type="ECO:0000313" key="2">
    <source>
        <dbReference type="EMBL" id="CUG93254.1"/>
    </source>
</evidence>
<dbReference type="PANTHER" id="PTHR32251">
    <property type="entry name" value="3-OXO-5-ALPHA-STEROID 4-DEHYDROGENASE"/>
    <property type="match status" value="1"/>
</dbReference>
<feature type="transmembrane region" description="Helical" evidence="1">
    <location>
        <begin position="51"/>
        <end position="69"/>
    </location>
</feature>
<keyword evidence="1" id="KW-0812">Transmembrane</keyword>
<dbReference type="Pfam" id="PF06966">
    <property type="entry name" value="DUF1295"/>
    <property type="match status" value="1"/>
</dbReference>
<dbReference type="AlphaFoldDB" id="A0A0S4JVU4"/>
<reference evidence="3" key="1">
    <citation type="submission" date="2015-09" db="EMBL/GenBank/DDBJ databases">
        <authorList>
            <consortium name="Pathogen Informatics"/>
        </authorList>
    </citation>
    <scope>NUCLEOTIDE SEQUENCE [LARGE SCALE GENOMIC DNA]</scope>
    <source>
        <strain evidence="3">Lake Konstanz</strain>
    </source>
</reference>
<keyword evidence="3" id="KW-1185">Reference proteome</keyword>
<dbReference type="Gene3D" id="1.20.120.1630">
    <property type="match status" value="1"/>
</dbReference>
<feature type="transmembrane region" description="Helical" evidence="1">
    <location>
        <begin position="109"/>
        <end position="127"/>
    </location>
</feature>
<dbReference type="EMBL" id="CYKH01002133">
    <property type="protein sequence ID" value="CUG93254.1"/>
    <property type="molecule type" value="Genomic_DNA"/>
</dbReference>
<organism evidence="2 3">
    <name type="scientific">Bodo saltans</name>
    <name type="common">Flagellated protozoan</name>
    <dbReference type="NCBI Taxonomy" id="75058"/>
    <lineage>
        <taxon>Eukaryota</taxon>
        <taxon>Discoba</taxon>
        <taxon>Euglenozoa</taxon>
        <taxon>Kinetoplastea</taxon>
        <taxon>Metakinetoplastina</taxon>
        <taxon>Eubodonida</taxon>
        <taxon>Bodonidae</taxon>
        <taxon>Bodo</taxon>
    </lineage>
</organism>
<sequence length="338" mass="37930">MDLLDQVIQTYSGTWLQLESCVGGVVSVAGVNGSVALRTVDPVACISAEGFLLSFALMVGMGIFTFLASAVTNNDSWVDRLWSISPVVFSWTLFVSNVVAAGGKFRADSPGFAFCVLVTLWGCRLTYNFYRRGGYKKGGEDYRWAHVRSWPIFRSRITWFVFSFFVVSVFQSWLLWAITVPVQTLPVNSALSIPDTIFLGGFMFFLALETLTDQHQWEFQSEKRFLLPRRAGVDYDLGFCVDGVFAFSRHMNVWSEQSIWLMVWFAGAAHKGTLSDPMALGAVVLVALTIGSTTLTEKLSSKKYPEYKLYQQTTPMLIPTIRSTERLTKSLIARKKNE</sequence>
<dbReference type="VEuPathDB" id="TriTrypDB:BSAL_41610"/>
<name>A0A0S4JVU4_BODSA</name>
<dbReference type="OMA" id="WRKGGYQ"/>
<dbReference type="GO" id="GO:0016020">
    <property type="term" value="C:membrane"/>
    <property type="evidence" value="ECO:0007669"/>
    <property type="project" value="TreeGrafter"/>
</dbReference>
<accession>A0A0S4JVU4</accession>
<dbReference type="PANTHER" id="PTHR32251:SF23">
    <property type="entry name" value="3-OXO-5-ALPHA-STEROID 4-DEHYDROGENASE (DUF1295)"/>
    <property type="match status" value="1"/>
</dbReference>
<dbReference type="Proteomes" id="UP000051952">
    <property type="component" value="Unassembled WGS sequence"/>
</dbReference>
<gene>
    <name evidence="2" type="ORF">BSAL_41610</name>
</gene>
<protein>
    <submittedName>
        <fullName evidence="2">Uncharacterized protein</fullName>
    </submittedName>
</protein>